<accession>A0A1T4TQK1</accession>
<proteinExistence type="predicted"/>
<protein>
    <submittedName>
        <fullName evidence="2">Uncharacterized protein</fullName>
    </submittedName>
</protein>
<sequence length="912" mass="106065">MKHSQSSTFNRLYNHFNSLLEKTIKEFISLGGEIPQRFLTLKEKIRQKHLFLKKRLSYFLFWFKERFIKGPLAAVSCLLSLGLFFLFGLFLAPSYLEILDIPLDSAKTLSSGLFSAFIGSLSAVVAIAAFIMAILQLINRRISISEFIFKNTYFILFTYWGLFCISILGILQLVTPTTESSDLIQFRYIRSLNIMAYTFVIFITFGFIVFTRIFRYLNFSLLIEDYLRLIPYLLLEEGESKDSKGAKKLSKIGNEIYAEIHNLIGSGETILLDQYLKSLQDVFRRKPVTLLLQNLSWHMVEWHSKAIITQGNISTMEQYWTLQSSWRELRNTAVSSDKTELRSYFAGIPGAILEKLYSIKWNSRSIEKIAESYSMNLKEMAVYPIWFSSQKEQKYSFYNQIEWILEDFIIILEVAAKENDSKTIEKVLIQLDQIPERISLDEAFKSSSDFASEEAPVNDEFAIIGNKQLQALRTRVENLRYAIACRYLFPFYYHGNYTSYKHETFLRLLPDRFKFVNAVKSDILEPISYSFLYWQRYIWGLEEIEDGKSYRLPTESDVLSLGIIAILLNSNRTFESLKPHLDFDNIKHFAKSTLETLEKHSKIHFKIMNEKRPFELTMAAQRVLEYFREAEILDKWDYSLQLSNATVSPEKVDEFKQLMVSQWKRSRNLYTVFKHYDAVVQNPEEELLQVGPPRMHLQNGKMMFVNEPLTRKIYNINWAANVNVLIEKVFTSVVTTVFKRRGSDQSKITDALEQAIKKSNFKNPVAFVGRRSFSKWSVDLYNSGNYRSSNGEDDIYPYSYFGIYKEHIPIVGISDTGFTDSVVIIDMGSGMNYLQRTNPVFIESQLQLEILFIDDAEAEKIVKGDPELLAMSKKEPNKAMKIAKANCLILIQEIMNFKIIKEEAFLVFHIVD</sequence>
<keyword evidence="1" id="KW-1133">Transmembrane helix</keyword>
<feature type="transmembrane region" description="Helical" evidence="1">
    <location>
        <begin position="72"/>
        <end position="92"/>
    </location>
</feature>
<evidence type="ECO:0000256" key="1">
    <source>
        <dbReference type="SAM" id="Phobius"/>
    </source>
</evidence>
<evidence type="ECO:0000313" key="3">
    <source>
        <dbReference type="Proteomes" id="UP000190367"/>
    </source>
</evidence>
<keyword evidence="1" id="KW-0472">Membrane</keyword>
<organism evidence="2 3">
    <name type="scientific">Chitinophaga eiseniae</name>
    <dbReference type="NCBI Taxonomy" id="634771"/>
    <lineage>
        <taxon>Bacteria</taxon>
        <taxon>Pseudomonadati</taxon>
        <taxon>Bacteroidota</taxon>
        <taxon>Chitinophagia</taxon>
        <taxon>Chitinophagales</taxon>
        <taxon>Chitinophagaceae</taxon>
        <taxon>Chitinophaga</taxon>
    </lineage>
</organism>
<reference evidence="3" key="1">
    <citation type="submission" date="2017-02" db="EMBL/GenBank/DDBJ databases">
        <authorList>
            <person name="Varghese N."/>
            <person name="Submissions S."/>
        </authorList>
    </citation>
    <scope>NUCLEOTIDE SEQUENCE [LARGE SCALE GENOMIC DNA]</scope>
    <source>
        <strain evidence="3">DSM 22224</strain>
    </source>
</reference>
<dbReference type="RefSeq" id="WP_078672376.1">
    <property type="nucleotide sequence ID" value="NZ_FUWZ01000006.1"/>
</dbReference>
<dbReference type="EMBL" id="FUWZ01000006">
    <property type="protein sequence ID" value="SKA42697.1"/>
    <property type="molecule type" value="Genomic_DNA"/>
</dbReference>
<feature type="transmembrane region" description="Helical" evidence="1">
    <location>
        <begin position="194"/>
        <end position="214"/>
    </location>
</feature>
<feature type="transmembrane region" description="Helical" evidence="1">
    <location>
        <begin position="112"/>
        <end position="139"/>
    </location>
</feature>
<feature type="transmembrane region" description="Helical" evidence="1">
    <location>
        <begin position="151"/>
        <end position="174"/>
    </location>
</feature>
<name>A0A1T4TQK1_9BACT</name>
<evidence type="ECO:0000313" key="2">
    <source>
        <dbReference type="EMBL" id="SKA42697.1"/>
    </source>
</evidence>
<dbReference type="Proteomes" id="UP000190367">
    <property type="component" value="Unassembled WGS sequence"/>
</dbReference>
<keyword evidence="3" id="KW-1185">Reference proteome</keyword>
<dbReference type="AlphaFoldDB" id="A0A1T4TQK1"/>
<gene>
    <name evidence="2" type="ORF">SAMN04488128_1061</name>
</gene>
<keyword evidence="1" id="KW-0812">Transmembrane</keyword>